<protein>
    <submittedName>
        <fullName evidence="1">Uncharacterized protein</fullName>
    </submittedName>
</protein>
<proteinExistence type="predicted"/>
<dbReference type="Proteomes" id="UP000298327">
    <property type="component" value="Unassembled WGS sequence"/>
</dbReference>
<gene>
    <name evidence="1" type="ORF">EVG20_g6067</name>
</gene>
<sequence length="127" mass="13905">MAKHAPSLYGAAKWQNDIPFPGLRSARPLGQFWMTRPTCQLHCVHNATIPSIFTPTQRVFPPRREPASTRPRRHQFLAVRKLVGMENMPSACGTQSALAIQDVHGRRYATASPGALVAAAVGQHEGP</sequence>
<dbReference type="AlphaFoldDB" id="A0A4Y9YNB2"/>
<keyword evidence="2" id="KW-1185">Reference proteome</keyword>
<name>A0A4Y9YNB2_9AGAM</name>
<reference evidence="1 2" key="1">
    <citation type="submission" date="2019-02" db="EMBL/GenBank/DDBJ databases">
        <title>Genome sequencing of the rare red list fungi Dentipellis fragilis.</title>
        <authorList>
            <person name="Buettner E."/>
            <person name="Kellner H."/>
        </authorList>
    </citation>
    <scope>NUCLEOTIDE SEQUENCE [LARGE SCALE GENOMIC DNA]</scope>
    <source>
        <strain evidence="1 2">DSM 105465</strain>
    </source>
</reference>
<evidence type="ECO:0000313" key="1">
    <source>
        <dbReference type="EMBL" id="TFY64086.1"/>
    </source>
</evidence>
<comment type="caution">
    <text evidence="1">The sequence shown here is derived from an EMBL/GenBank/DDBJ whole genome shotgun (WGS) entry which is preliminary data.</text>
</comment>
<dbReference type="EMBL" id="SEOQ01000385">
    <property type="protein sequence ID" value="TFY64086.1"/>
    <property type="molecule type" value="Genomic_DNA"/>
</dbReference>
<evidence type="ECO:0000313" key="2">
    <source>
        <dbReference type="Proteomes" id="UP000298327"/>
    </source>
</evidence>
<organism evidence="1 2">
    <name type="scientific">Dentipellis fragilis</name>
    <dbReference type="NCBI Taxonomy" id="205917"/>
    <lineage>
        <taxon>Eukaryota</taxon>
        <taxon>Fungi</taxon>
        <taxon>Dikarya</taxon>
        <taxon>Basidiomycota</taxon>
        <taxon>Agaricomycotina</taxon>
        <taxon>Agaricomycetes</taxon>
        <taxon>Russulales</taxon>
        <taxon>Hericiaceae</taxon>
        <taxon>Dentipellis</taxon>
    </lineage>
</organism>
<accession>A0A4Y9YNB2</accession>